<name>A0A9E7K2X3_9LILI</name>
<sequence>MPCGVPVQRRFAGVEHREALYSMLIAADKYDIPFLRKSCEHRILAALRPSNALEVLQVAEVCSDVELKEQAMSLIAKHADDVVFSAGYDELARNNAHLCVEITRALLTEMKHNREATTSPDETST</sequence>
<dbReference type="OrthoDB" id="6359943at2759"/>
<dbReference type="EMBL" id="CP097507">
    <property type="protein sequence ID" value="URE04388.1"/>
    <property type="molecule type" value="Genomic_DNA"/>
</dbReference>
<dbReference type="Proteomes" id="UP001055439">
    <property type="component" value="Chromosome 5"/>
</dbReference>
<protein>
    <submittedName>
        <fullName evidence="1">BTB POZ domain containing protein</fullName>
    </submittedName>
</protein>
<keyword evidence="2" id="KW-1185">Reference proteome</keyword>
<evidence type="ECO:0000313" key="2">
    <source>
        <dbReference type="Proteomes" id="UP001055439"/>
    </source>
</evidence>
<dbReference type="InterPro" id="IPR044784">
    <property type="entry name" value="At1g01640-like"/>
</dbReference>
<organism evidence="1 2">
    <name type="scientific">Musa troglodytarum</name>
    <name type="common">fe'i banana</name>
    <dbReference type="NCBI Taxonomy" id="320322"/>
    <lineage>
        <taxon>Eukaryota</taxon>
        <taxon>Viridiplantae</taxon>
        <taxon>Streptophyta</taxon>
        <taxon>Embryophyta</taxon>
        <taxon>Tracheophyta</taxon>
        <taxon>Spermatophyta</taxon>
        <taxon>Magnoliopsida</taxon>
        <taxon>Liliopsida</taxon>
        <taxon>Zingiberales</taxon>
        <taxon>Musaceae</taxon>
        <taxon>Musa</taxon>
    </lineage>
</organism>
<dbReference type="PANTHER" id="PTHR47274">
    <property type="entry name" value="BTB/POZ DOMAIN CONTAINING PROTEIN, EXPRESSED-RELATED"/>
    <property type="match status" value="1"/>
</dbReference>
<gene>
    <name evidence="1" type="ORF">MUK42_20351</name>
</gene>
<dbReference type="PANTHER" id="PTHR47274:SF1">
    <property type="entry name" value="BTB_POZ DOMAIN CONTAINING PROTEIN, EXPRESSED"/>
    <property type="match status" value="1"/>
</dbReference>
<evidence type="ECO:0000313" key="1">
    <source>
        <dbReference type="EMBL" id="URE04388.1"/>
    </source>
</evidence>
<reference evidence="1" key="1">
    <citation type="submission" date="2022-05" db="EMBL/GenBank/DDBJ databases">
        <title>The Musa troglodytarum L. genome provides insights into the mechanism of non-climacteric behaviour and enrichment of carotenoids.</title>
        <authorList>
            <person name="Wang J."/>
        </authorList>
    </citation>
    <scope>NUCLEOTIDE SEQUENCE</scope>
    <source>
        <tissue evidence="1">Leaf</tissue>
    </source>
</reference>
<dbReference type="Gene3D" id="1.25.40.420">
    <property type="match status" value="1"/>
</dbReference>
<dbReference type="AlphaFoldDB" id="A0A9E7K2X3"/>
<proteinExistence type="predicted"/>
<accession>A0A9E7K2X3</accession>